<dbReference type="InterPro" id="IPR010071">
    <property type="entry name" value="AA_adenyl_dom"/>
</dbReference>
<dbReference type="GO" id="GO:0016874">
    <property type="term" value="F:ligase activity"/>
    <property type="evidence" value="ECO:0007669"/>
    <property type="project" value="UniProtKB-KW"/>
</dbReference>
<evidence type="ECO:0000313" key="7">
    <source>
        <dbReference type="Proteomes" id="UP000002274"/>
    </source>
</evidence>
<keyword evidence="4" id="KW-0436">Ligase</keyword>
<dbReference type="Gene3D" id="3.30.300.30">
    <property type="match status" value="2"/>
</dbReference>
<evidence type="ECO:0000256" key="1">
    <source>
        <dbReference type="ARBA" id="ARBA00001957"/>
    </source>
</evidence>
<dbReference type="PROSITE" id="PS50075">
    <property type="entry name" value="CARRIER"/>
    <property type="match status" value="2"/>
</dbReference>
<dbReference type="InterPro" id="IPR023213">
    <property type="entry name" value="CAT-like_dom_sf"/>
</dbReference>
<dbReference type="Gene3D" id="2.30.38.10">
    <property type="entry name" value="Luciferase, Domain 3"/>
    <property type="match status" value="1"/>
</dbReference>
<evidence type="ECO:0000256" key="2">
    <source>
        <dbReference type="ARBA" id="ARBA00022450"/>
    </source>
</evidence>
<dbReference type="FunFam" id="3.30.300.30:FF:000010">
    <property type="entry name" value="Enterobactin synthetase component F"/>
    <property type="match status" value="1"/>
</dbReference>
<dbReference type="InterPro" id="IPR045851">
    <property type="entry name" value="AMP-bd_C_sf"/>
</dbReference>
<dbReference type="PROSITE" id="PS00455">
    <property type="entry name" value="AMP_BINDING"/>
    <property type="match status" value="2"/>
</dbReference>
<dbReference type="Proteomes" id="UP000002274">
    <property type="component" value="Chromosome"/>
</dbReference>
<evidence type="ECO:0000313" key="6">
    <source>
        <dbReference type="EMBL" id="ABM77835.1"/>
    </source>
</evidence>
<dbReference type="InterPro" id="IPR010080">
    <property type="entry name" value="Thioester_reductase-like_dom"/>
</dbReference>
<dbReference type="InterPro" id="IPR036291">
    <property type="entry name" value="NAD(P)-bd_dom_sf"/>
</dbReference>
<dbReference type="HOGENOM" id="CLU_000022_44_1_3"/>
<dbReference type="GO" id="GO:0044550">
    <property type="term" value="P:secondary metabolite biosynthetic process"/>
    <property type="evidence" value="ECO:0007669"/>
    <property type="project" value="TreeGrafter"/>
</dbReference>
<dbReference type="NCBIfam" id="NF003417">
    <property type="entry name" value="PRK04813.1"/>
    <property type="match status" value="2"/>
</dbReference>
<evidence type="ECO:0000256" key="3">
    <source>
        <dbReference type="ARBA" id="ARBA00022553"/>
    </source>
</evidence>
<dbReference type="NCBIfam" id="TIGR01746">
    <property type="entry name" value="Thioester-redct"/>
    <property type="match status" value="1"/>
</dbReference>
<dbReference type="InterPro" id="IPR009081">
    <property type="entry name" value="PP-bd_ACP"/>
</dbReference>
<dbReference type="PANTHER" id="PTHR45527">
    <property type="entry name" value="NONRIBOSOMAL PEPTIDE SYNTHETASE"/>
    <property type="match status" value="1"/>
</dbReference>
<dbReference type="InterPro" id="IPR036736">
    <property type="entry name" value="ACP-like_sf"/>
</dbReference>
<evidence type="ECO:0000256" key="4">
    <source>
        <dbReference type="ARBA" id="ARBA00022598"/>
    </source>
</evidence>
<dbReference type="GO" id="GO:0008610">
    <property type="term" value="P:lipid biosynthetic process"/>
    <property type="evidence" value="ECO:0007669"/>
    <property type="project" value="UniProtKB-ARBA"/>
</dbReference>
<dbReference type="CDD" id="cd05235">
    <property type="entry name" value="SDR_e1"/>
    <property type="match status" value="1"/>
</dbReference>
<keyword evidence="3" id="KW-0597">Phosphoprotein</keyword>
<comment type="cofactor">
    <cofactor evidence="1">
        <name>pantetheine 4'-phosphate</name>
        <dbReference type="ChEBI" id="CHEBI:47942"/>
    </cofactor>
</comment>
<dbReference type="Pfam" id="PF07993">
    <property type="entry name" value="NAD_binding_4"/>
    <property type="match status" value="1"/>
</dbReference>
<dbReference type="KEGG" id="pmf:P9303_10861"/>
<dbReference type="InterPro" id="IPR042099">
    <property type="entry name" value="ANL_N_sf"/>
</dbReference>
<dbReference type="InterPro" id="IPR000873">
    <property type="entry name" value="AMP-dep_synth/lig_dom"/>
</dbReference>
<dbReference type="STRING" id="59922.P9303_10861"/>
<dbReference type="SUPFAM" id="SSF51735">
    <property type="entry name" value="NAD(P)-binding Rossmann-fold domains"/>
    <property type="match status" value="1"/>
</dbReference>
<dbReference type="Gene3D" id="3.30.559.30">
    <property type="entry name" value="Nonribosomal peptide synthetase, condensation domain"/>
    <property type="match status" value="1"/>
</dbReference>
<gene>
    <name evidence="6" type="ordered locus">P9303_10861</name>
</gene>
<dbReference type="PANTHER" id="PTHR45527:SF1">
    <property type="entry name" value="FATTY ACID SYNTHASE"/>
    <property type="match status" value="1"/>
</dbReference>
<dbReference type="InterPro" id="IPR001242">
    <property type="entry name" value="Condensation_dom"/>
</dbReference>
<dbReference type="Gene3D" id="3.40.50.12780">
    <property type="entry name" value="N-terminal domain of ligase-like"/>
    <property type="match status" value="1"/>
</dbReference>
<dbReference type="SUPFAM" id="SSF47336">
    <property type="entry name" value="ACP-like"/>
    <property type="match status" value="2"/>
</dbReference>
<dbReference type="CDD" id="cd05930">
    <property type="entry name" value="A_NRPS"/>
    <property type="match status" value="2"/>
</dbReference>
<dbReference type="GO" id="GO:0043041">
    <property type="term" value="P:amino acid activation for nonribosomal peptide biosynthetic process"/>
    <property type="evidence" value="ECO:0007669"/>
    <property type="project" value="TreeGrafter"/>
</dbReference>
<sequence length="2199" mass="244105">MSIVETASLHLYISYLTEQKNIMTMLTSRIGLPSNQNSVSKIGFSEARSLFISNPKGNLRLRDFLLDTCKLNEYSNLHANYPISKIIDVIRLDQPNFSEFTNIGADYTYLPYNSLHLDGIEAILRTSFSRRRPSKDVSFKLRINQHNKLAIRTRHPDLLPAIKQSLPILLHRLENLHDELDHNIGDLSWMDREQRKSILIQSATPKNKKIAVDFLDRLVNKTKENPNHLALKYKEKSLTYKELMAAADTLALRLRQLIKESNSSEPLFGICLPRGCEMIIALVGILRSGAGYLPLDPTNPRDRIDYILKDAKPVGVIIDDTTISIVEAVVNIKKVRIPTEENWREILNEPIANTLSESEAIAYIIYTSGTTGLPKGVVIERGNLAAFISAAEEIASGEPGQRWQQFASINFDASILEISSALARGSTLVIAPSEIRSNPEALFEFLEQEGITHAFIPPAMLRLLPRRKLPALTDIYVGGEASDDLTVSFWSRATRLWNVYGPTETTVICSAKLMTSQLSATDLGGPLPGYSMFVLDQKLEPVPPGIIGEIYIAGNAVSRGYLNRSTTTAERFFRNPFGEGRLYRTGDLARHFPSGELEYLGRNDFQVKIRGFRIELGEVESTIADVNGVTGVFVTVIDEPSGKTLVAWFTTNPEGPEATSLRKTISEQLTHYMVPTYLIKVDTFPVNISGKIDRSRLPMPENIKSEHESEPLTGLESKVQLIWSEILEIPKERIKLDSNFFHLGGHSLNAAIACHKIAAELEQGLSPKTLFENPVLKDFSGCLSNQSKTNQLEPLIATGLTKTRMPGALLEMMLHRSIQNGQDTAYTIVVDIDFESDINPLKLRAAFSELLAGDPIFSSHFLEQEGKTYIKHDPTTAIIIPLLTDTEKQTRINEFRGTSFDLLKAPLWRAEIIINERQSHLLLAINHGIFDGWSLTLMLRELAERYEASVSSDTYNRTAPTMLDYGAWLSSHKEMRDASISYWDKKLSGGSCKTNLPGSSHPGAASLNLEKPINLPYLATCELKELATDLDVTLPPVLFAAYLVWLWRISGQDNLTVGYPYAGRDVLNSERVFGMFVQMGFLRIDIDPEEQFTSLIKRVAKQMIEDRDHLLASPYDAEISSAGAPNILFSLQSGIGLEGTHGTVKFKAHEHPSQASKADIAAILYENSNGELQGRIEYDSAVMEEAEIEPLFECFNHLLNSLAKYAKREISDLPYLSPKQVSQLIEFSGEVGDFREDNTTLINSLRQVIADHPEEIAIESNHEQISYAELDQITNKLAKRIIFEGEPGSEKLIALSGIKSSSLVMATIAILKAGCAYVPIDPNYPAERIEYILKDANIQLMLADADANSVINKISHQQLTLIDPQQVVGKEVDLGTTDLQDINDVEPRSLAYVIYTSGSTGKPKGVMVEHRTIPRMIDAAAELMNFTSSDRMLLLGTLNFDASVLQMFTPLLKGGTLIIPPADAERDPDGLHQLINDKGVTHLVGTPALLRNLPREPLSKLRFMGFGGEAIDTSTASFWAEKTCLYSLYGPTETTVMCSGGRILPGANPRIVGKPLMGYSINLRDQQLQPVPLGAIGELVISGGTARGYLNRYDLTLNRFRIDPDGVDPYQRVYLSGDLGRFLPDGTIEFLGRNDDQIKLRGYRIELGEIEASMQSAPGVTNATAMVRGENDNRMLIGYLTGNEGLDIDEVRQHCQEQLPGYMVPSRFIKLENMPLNPNGKLDRNALPDVSFVSTSEPPKVGLEQKVAAVWQDLLHLKNIGRKDDFFHLGGNSLLAARLQTLLRERCDLEISTANLYAHPTIAGLTGEKKVSEINQAINTATVSIQINQPVAPRSKFKKQPNVLLTGASGFLGVYLLAELQSRAGEIICLARGKSDQQITDNLKKHAERSNLEIDFNQIRVIRGDLSKKGLGLRAYKYDQLTNVVDQIIHCGAWINHLYSYSSLRSANVGSTVELIKLALAGKYRTPLCFISTESAATNLRGISCVEEAILDPVKNQPISDNGYMLSKWVSELILANAVHNHGLDCLIARPGNITGDSRTGFSNYSNNHFWMYTKGCLQMGMAPLIQQHVEMTPVDVLARAIVALVFDAQEGLRVANLSNPINIPWEQFFKAITQITGQEIAMVEAKSWQTKLNEINTDNTLYMLRDLYSENITTASPKVNRSSSQAVLNSLGVSIDSDPRMLAKLYVPYLIEQGFLIP</sequence>
<keyword evidence="2" id="KW-0596">Phosphopantetheine</keyword>
<dbReference type="NCBIfam" id="TIGR01733">
    <property type="entry name" value="AA-adenyl-dom"/>
    <property type="match status" value="2"/>
</dbReference>
<dbReference type="Gene3D" id="3.40.50.720">
    <property type="entry name" value="NAD(P)-binding Rossmann-like Domain"/>
    <property type="match status" value="1"/>
</dbReference>
<feature type="domain" description="Carrier" evidence="5">
    <location>
        <begin position="710"/>
        <end position="787"/>
    </location>
</feature>
<dbReference type="Gene3D" id="3.40.50.980">
    <property type="match status" value="2"/>
</dbReference>
<protein>
    <recommendedName>
        <fullName evidence="5">Carrier domain-containing protein</fullName>
    </recommendedName>
</protein>
<feature type="domain" description="Carrier" evidence="5">
    <location>
        <begin position="1738"/>
        <end position="1813"/>
    </location>
</feature>
<dbReference type="Pfam" id="PF00668">
    <property type="entry name" value="Condensation"/>
    <property type="match status" value="1"/>
</dbReference>
<dbReference type="GO" id="GO:0005737">
    <property type="term" value="C:cytoplasm"/>
    <property type="evidence" value="ECO:0007669"/>
    <property type="project" value="TreeGrafter"/>
</dbReference>
<dbReference type="FunFam" id="3.40.50.980:FF:000001">
    <property type="entry name" value="Non-ribosomal peptide synthetase"/>
    <property type="match status" value="1"/>
</dbReference>
<dbReference type="GO" id="GO:0031177">
    <property type="term" value="F:phosphopantetheine binding"/>
    <property type="evidence" value="ECO:0007669"/>
    <property type="project" value="TreeGrafter"/>
</dbReference>
<dbReference type="Pfam" id="PF00501">
    <property type="entry name" value="AMP-binding"/>
    <property type="match status" value="2"/>
</dbReference>
<organism evidence="6 7">
    <name type="scientific">Prochlorococcus marinus (strain MIT 9303)</name>
    <dbReference type="NCBI Taxonomy" id="59922"/>
    <lineage>
        <taxon>Bacteria</taxon>
        <taxon>Bacillati</taxon>
        <taxon>Cyanobacteriota</taxon>
        <taxon>Cyanophyceae</taxon>
        <taxon>Synechococcales</taxon>
        <taxon>Prochlorococcaceae</taxon>
        <taxon>Prochlorococcus</taxon>
    </lineage>
</organism>
<dbReference type="InterPro" id="IPR013120">
    <property type="entry name" value="FAR_NAD-bd"/>
</dbReference>
<dbReference type="Gene3D" id="1.10.1200.10">
    <property type="entry name" value="ACP-like"/>
    <property type="match status" value="2"/>
</dbReference>
<name>A2C8M5_PROM3</name>
<evidence type="ECO:0000259" key="5">
    <source>
        <dbReference type="PROSITE" id="PS50075"/>
    </source>
</evidence>
<dbReference type="Pfam" id="PF13193">
    <property type="entry name" value="AMP-binding_C"/>
    <property type="match status" value="2"/>
</dbReference>
<reference evidence="6 7" key="1">
    <citation type="journal article" date="2007" name="PLoS Genet.">
        <title>Patterns and implications of gene gain and loss in the evolution of Prochlorococcus.</title>
        <authorList>
            <person name="Kettler G.C."/>
            <person name="Martiny A.C."/>
            <person name="Huang K."/>
            <person name="Zucker J."/>
            <person name="Coleman M.L."/>
            <person name="Rodrigue S."/>
            <person name="Chen F."/>
            <person name="Lapidus A."/>
            <person name="Ferriera S."/>
            <person name="Johnson J."/>
            <person name="Steglich C."/>
            <person name="Church G.M."/>
            <person name="Richardson P."/>
            <person name="Chisholm S.W."/>
        </authorList>
    </citation>
    <scope>NUCLEOTIDE SEQUENCE [LARGE SCALE GENOMIC DNA]</scope>
    <source>
        <strain evidence="6 7">MIT 9303</strain>
    </source>
</reference>
<dbReference type="InterPro" id="IPR020845">
    <property type="entry name" value="AMP-binding_CS"/>
</dbReference>
<dbReference type="Pfam" id="PF00550">
    <property type="entry name" value="PP-binding"/>
    <property type="match status" value="2"/>
</dbReference>
<accession>A2C8M5</accession>
<proteinExistence type="predicted"/>
<dbReference type="SUPFAM" id="SSF52777">
    <property type="entry name" value="CoA-dependent acyltransferases"/>
    <property type="match status" value="2"/>
</dbReference>
<dbReference type="InterPro" id="IPR025110">
    <property type="entry name" value="AMP-bd_C"/>
</dbReference>
<dbReference type="Gene3D" id="3.30.559.10">
    <property type="entry name" value="Chloramphenicol acetyltransferase-like domain"/>
    <property type="match status" value="1"/>
</dbReference>
<dbReference type="SUPFAM" id="SSF56801">
    <property type="entry name" value="Acetyl-CoA synthetase-like"/>
    <property type="match status" value="2"/>
</dbReference>
<dbReference type="EMBL" id="CP000554">
    <property type="protein sequence ID" value="ABM77835.1"/>
    <property type="molecule type" value="Genomic_DNA"/>
</dbReference>